<dbReference type="AlphaFoldDB" id="D3V249"/>
<proteinExistence type="predicted"/>
<evidence type="ECO:0000313" key="1">
    <source>
        <dbReference type="EMBL" id="CBJ81399.1"/>
    </source>
</evidence>
<protein>
    <submittedName>
        <fullName evidence="1">Uncharacterized protein</fullName>
    </submittedName>
</protein>
<accession>D3V249</accession>
<reference evidence="1" key="1">
    <citation type="journal article" date="2011" name="PLoS ONE">
        <title>The entomopathogenic bacterial endosymbionts xenorhabdus and photorhabdus: convergent lifestyles from divergent genomes.</title>
        <authorList>
            <person name="Chaston J.M."/>
            <person name="Suen G."/>
            <person name="Tucker S.L."/>
            <person name="Andersen A.W."/>
            <person name="Bhasin A."/>
            <person name="Bode E."/>
            <person name="Bode H.B."/>
            <person name="Brachmann A.O."/>
            <person name="Cowles C.E."/>
            <person name="Cowles K.N."/>
            <person name="Darby C."/>
            <person name="de Leon L."/>
            <person name="Drace K."/>
            <person name="Du Z."/>
            <person name="Givaudan A."/>
            <person name="Herbert Tran E.E."/>
            <person name="Jewell K.A."/>
            <person name="Knack J.J."/>
            <person name="Krasomil-Osterfeld K.C."/>
            <person name="Kukor R."/>
            <person name="Lanois A."/>
            <person name="Latreille P."/>
            <person name="Leimgruber N.K."/>
            <person name="Lipke C.M."/>
            <person name="Liu R."/>
            <person name="Lu X."/>
            <person name="Martens E.C."/>
            <person name="Marri P.R."/>
            <person name="Medigue C."/>
            <person name="Menard M.L."/>
            <person name="Miller N.M."/>
            <person name="Morales-Soto N."/>
            <person name="Norton S."/>
            <person name="Ogier J.C."/>
            <person name="Orchard S.S."/>
            <person name="Park D."/>
            <person name="Park Y."/>
            <person name="Qurollo B.A."/>
            <person name="Sugar D.R."/>
            <person name="Richards G.R."/>
            <person name="Rouy Z."/>
            <person name="Slominski B."/>
            <person name="Slominski K."/>
            <person name="Snyder H."/>
            <person name="Tjaden B.C."/>
            <person name="van der Hoeven R."/>
            <person name="Welch R.D."/>
            <person name="Wheeler C."/>
            <person name="Xiang B."/>
            <person name="Barbazuk B."/>
            <person name="Gaudriault S."/>
            <person name="Goodner B."/>
            <person name="Slater S.C."/>
            <person name="Forst S."/>
            <person name="Goldman B.S."/>
            <person name="Goodrich-Blair H."/>
        </authorList>
    </citation>
    <scope>NUCLEOTIDE SEQUENCE [LARGE SCALE GENOMIC DNA]</scope>
    <source>
        <strain evidence="1">SS-2004</strain>
    </source>
</reference>
<dbReference type="HOGENOM" id="CLU_2903279_0_0_6"/>
<dbReference type="STRING" id="406818.XBJ1_2273"/>
<name>D3V249_XENBS</name>
<dbReference type="Proteomes" id="UP000002045">
    <property type="component" value="Chromosome"/>
</dbReference>
<sequence>MFIYRNIILIFTLSIMPLCHTRTQKVLLKTGKSTNDRGKYLFSDGERLAAIASPIIY</sequence>
<gene>
    <name evidence="1" type="ordered locus">XBJ1_2273</name>
</gene>
<dbReference type="KEGG" id="xbo:XBJ1_2273"/>
<dbReference type="EMBL" id="FN667741">
    <property type="protein sequence ID" value="CBJ81399.1"/>
    <property type="molecule type" value="Genomic_DNA"/>
</dbReference>
<organism evidence="1 2">
    <name type="scientific">Xenorhabdus bovienii (strain SS-2004)</name>
    <name type="common">Xenorhabdus nematophila subsp. bovienii</name>
    <dbReference type="NCBI Taxonomy" id="406818"/>
    <lineage>
        <taxon>Bacteria</taxon>
        <taxon>Pseudomonadati</taxon>
        <taxon>Pseudomonadota</taxon>
        <taxon>Gammaproteobacteria</taxon>
        <taxon>Enterobacterales</taxon>
        <taxon>Morganellaceae</taxon>
        <taxon>Xenorhabdus</taxon>
    </lineage>
</organism>
<evidence type="ECO:0000313" key="2">
    <source>
        <dbReference type="Proteomes" id="UP000002045"/>
    </source>
</evidence>